<reference evidence="2 3" key="1">
    <citation type="submission" date="2023-05" db="EMBL/GenBank/DDBJ databases">
        <title>Chelatococcus sp. nov., a moderately thermophilic bacterium isolated from hot spring microbial mat.</title>
        <authorList>
            <person name="Hu C.-J."/>
            <person name="Li W.-J."/>
        </authorList>
    </citation>
    <scope>NUCLEOTIDE SEQUENCE [LARGE SCALE GENOMIC DNA]</scope>
    <source>
        <strain evidence="2 3">SYSU G07232</strain>
    </source>
</reference>
<keyword evidence="3" id="KW-1185">Reference proteome</keyword>
<organism evidence="2 3">
    <name type="scientific">Chelatococcus albus</name>
    <dbReference type="NCBI Taxonomy" id="3047466"/>
    <lineage>
        <taxon>Bacteria</taxon>
        <taxon>Pseudomonadati</taxon>
        <taxon>Pseudomonadota</taxon>
        <taxon>Alphaproteobacteria</taxon>
        <taxon>Hyphomicrobiales</taxon>
        <taxon>Chelatococcaceae</taxon>
        <taxon>Chelatococcus</taxon>
    </lineage>
</organism>
<dbReference type="Gene3D" id="3.90.1200.10">
    <property type="match status" value="1"/>
</dbReference>
<proteinExistence type="predicted"/>
<comment type="caution">
    <text evidence="2">The sequence shown here is derived from an EMBL/GenBank/DDBJ whole genome shotgun (WGS) entry which is preliminary data.</text>
</comment>
<evidence type="ECO:0000313" key="3">
    <source>
        <dbReference type="Proteomes" id="UP001321492"/>
    </source>
</evidence>
<dbReference type="Gene3D" id="3.30.200.20">
    <property type="entry name" value="Phosphorylase Kinase, domain 1"/>
    <property type="match status" value="1"/>
</dbReference>
<accession>A0ABT7AGU7</accession>
<dbReference type="InterPro" id="IPR041726">
    <property type="entry name" value="ACAD10_11_N"/>
</dbReference>
<evidence type="ECO:0000259" key="1">
    <source>
        <dbReference type="Pfam" id="PF01636"/>
    </source>
</evidence>
<dbReference type="InterPro" id="IPR052898">
    <property type="entry name" value="ACAD10-like"/>
</dbReference>
<gene>
    <name evidence="2" type="ORF">QNA08_06450</name>
</gene>
<dbReference type="SUPFAM" id="SSF56112">
    <property type="entry name" value="Protein kinase-like (PK-like)"/>
    <property type="match status" value="1"/>
</dbReference>
<dbReference type="EMBL" id="JASJEV010000003">
    <property type="protein sequence ID" value="MDJ1157871.1"/>
    <property type="molecule type" value="Genomic_DNA"/>
</dbReference>
<dbReference type="InterPro" id="IPR002575">
    <property type="entry name" value="Aminoglycoside_PTrfase"/>
</dbReference>
<dbReference type="PANTHER" id="PTHR47829:SF3">
    <property type="entry name" value="AMINOGLYCOSIDE PHOSPHOTRANSFERASE DOMAIN-CONTAINING PROTEIN"/>
    <property type="match status" value="1"/>
</dbReference>
<dbReference type="Pfam" id="PF01636">
    <property type="entry name" value="APH"/>
    <property type="match status" value="1"/>
</dbReference>
<dbReference type="InterPro" id="IPR011009">
    <property type="entry name" value="Kinase-like_dom_sf"/>
</dbReference>
<dbReference type="Proteomes" id="UP001321492">
    <property type="component" value="Unassembled WGS sequence"/>
</dbReference>
<dbReference type="RefSeq" id="WP_283739866.1">
    <property type="nucleotide sequence ID" value="NZ_JASJEV010000003.1"/>
</dbReference>
<name>A0ABT7AGU7_9HYPH</name>
<dbReference type="CDD" id="cd05154">
    <property type="entry name" value="ACAD10_11_N-like"/>
    <property type="match status" value="1"/>
</dbReference>
<sequence>MSSEPPAIDRQAAFSGTREVAPALAVDVGRLQTYLAAHLPGFAGPVTLRQFKGGQSNPTYLVETPQRVYVLRRKPPGRLLASAHAVDREFRVMRALFAQGFPVAEPLVYCGDEAIIGTAFYVMAHVDGRVIWEPAVPGVSIAERGAVFDAMNATIARLHAFDPAVIGLADFGRAQGYVARQVRRWSEQYRASSDEAIAEMDRLMAWLPDHVPDSPRAAVVHGDFRLDNLILAKDRPQVLAVIDWELATLGDPIADFVYHLMTWVMPPAPTGAGVGSLVGVDLAALGIPTLEDYAATYARRAGLTEIPHLDTYLAYNFFRLAAICRGIAGRVRDGTATSDSAALMATQVRPLAATAWRYAQKAGAR</sequence>
<protein>
    <submittedName>
        <fullName evidence="2">Phosphotransferase family protein</fullName>
    </submittedName>
</protein>
<dbReference type="PANTHER" id="PTHR47829">
    <property type="entry name" value="HYDROLASE, PUTATIVE (AFU_ORTHOLOGUE AFUA_1G12880)-RELATED"/>
    <property type="match status" value="1"/>
</dbReference>
<feature type="domain" description="Aminoglycoside phosphotransferase" evidence="1">
    <location>
        <begin position="47"/>
        <end position="269"/>
    </location>
</feature>
<evidence type="ECO:0000313" key="2">
    <source>
        <dbReference type="EMBL" id="MDJ1157871.1"/>
    </source>
</evidence>